<dbReference type="PANTHER" id="PTHR43053:SF3">
    <property type="entry name" value="ALPHA-GALACTOSIDASE C-RELATED"/>
    <property type="match status" value="1"/>
</dbReference>
<comment type="caution">
    <text evidence="7">The sequence shown here is derived from an EMBL/GenBank/DDBJ whole genome shotgun (WGS) entry which is preliminary data.</text>
</comment>
<evidence type="ECO:0000256" key="2">
    <source>
        <dbReference type="ARBA" id="ARBA00012755"/>
    </source>
</evidence>
<dbReference type="Gene3D" id="2.70.98.60">
    <property type="entry name" value="alpha-galactosidase from lactobacil brevis"/>
    <property type="match status" value="1"/>
</dbReference>
<protein>
    <recommendedName>
        <fullName evidence="2">alpha-galactosidase</fullName>
        <ecNumber evidence="2">3.2.1.22</ecNumber>
    </recommendedName>
</protein>
<keyword evidence="3" id="KW-0378">Hydrolase</keyword>
<sequence length="737" mass="81206">MADIRRFHAAGTALIVVLRDEGLPEILHWGADVGEVSAESLAALDGALARQIPPSALDEPWPLTILPTERDGFAGRPALSGSRGGSPLLPDWRVVRIDADERGFSILADAEGMRLHSELRLDAAGVLHIDHRIENCGTEELRITALDATVPLDPRAEELLDFTGRWARERSPQRRPLGMGTMVRETRRGRTGHDSPMLTVAGTTGFTSRSGEVWGVHLAWSADSVHRTDRLPEGRGVLGVGELLRPDEIVLARGQEFTAPTAWFVWSDGGLDGLSSRLHRSLRARRSHPSAARPVMLNTWEAVYFDHDLTTLIALADAAADVGVERFVLDDGWFRGRRSDDAGLGDWSVDPAVWPDGLHPIIDHVRSRGMGFGLWVEPEMVSPDSELARSHPEWLLSAPDRPPRAWRHQHVLDVARPEVAEHLLERLDAILEEYPIEFLKWDHNRDLFEAAHAGRAGSGVHTRAVYALLDELRRRHPSVEIESCASGGARVDLGILQRADRIWASDTNDPVERVRIQRWTELLVPPELIGSHIGPSRAHTTHRVTDLRFRMATTLFASAGIEADITRFSPDERSELAAGIAEYKRLRGLMHSGSLVHDESDGGEQLLTGVVSSDRRHALYRLARTGTGEWAVPPALRLPGLDPRLVYRLHVIEALSAQQYLDVRPVPWLAEGVTLPGALLETVGVRTPLLAPASALVLELIASDGDPPAFRSDAPARSDPARHTHRARTAGPSRREG</sequence>
<dbReference type="Pfam" id="PF16875">
    <property type="entry name" value="Glyco_hydro_36N"/>
    <property type="match status" value="1"/>
</dbReference>
<dbReference type="Proteomes" id="UP001501591">
    <property type="component" value="Unassembled WGS sequence"/>
</dbReference>
<feature type="region of interest" description="Disordered" evidence="5">
    <location>
        <begin position="706"/>
        <end position="737"/>
    </location>
</feature>
<dbReference type="EMBL" id="BAABCP010000001">
    <property type="protein sequence ID" value="GAA3939885.1"/>
    <property type="molecule type" value="Genomic_DNA"/>
</dbReference>
<evidence type="ECO:0000259" key="6">
    <source>
        <dbReference type="Pfam" id="PF16875"/>
    </source>
</evidence>
<dbReference type="Gene3D" id="3.20.20.70">
    <property type="entry name" value="Aldolase class I"/>
    <property type="match status" value="1"/>
</dbReference>
<dbReference type="SUPFAM" id="SSF51445">
    <property type="entry name" value="(Trans)glycosidases"/>
    <property type="match status" value="1"/>
</dbReference>
<dbReference type="EC" id="3.2.1.22" evidence="2"/>
<evidence type="ECO:0000256" key="5">
    <source>
        <dbReference type="SAM" id="MobiDB-lite"/>
    </source>
</evidence>
<evidence type="ECO:0000256" key="4">
    <source>
        <dbReference type="ARBA" id="ARBA00023295"/>
    </source>
</evidence>
<dbReference type="InterPro" id="IPR050985">
    <property type="entry name" value="Alpha-glycosidase_related"/>
</dbReference>
<dbReference type="CDD" id="cd14791">
    <property type="entry name" value="GH36"/>
    <property type="match status" value="1"/>
</dbReference>
<dbReference type="RefSeq" id="WP_344819140.1">
    <property type="nucleotide sequence ID" value="NZ_BAABCP010000001.1"/>
</dbReference>
<reference evidence="8" key="1">
    <citation type="journal article" date="2019" name="Int. J. Syst. Evol. Microbiol.">
        <title>The Global Catalogue of Microorganisms (GCM) 10K type strain sequencing project: providing services to taxonomists for standard genome sequencing and annotation.</title>
        <authorList>
            <consortium name="The Broad Institute Genomics Platform"/>
            <consortium name="The Broad Institute Genome Sequencing Center for Infectious Disease"/>
            <person name="Wu L."/>
            <person name="Ma J."/>
        </authorList>
    </citation>
    <scope>NUCLEOTIDE SEQUENCE [LARGE SCALE GENOMIC DNA]</scope>
    <source>
        <strain evidence="8">JCM 17024</strain>
    </source>
</reference>
<accession>A0ABP7N8C3</accession>
<dbReference type="PROSITE" id="PS00512">
    <property type="entry name" value="ALPHA_GALACTOSIDASE"/>
    <property type="match status" value="1"/>
</dbReference>
<dbReference type="InterPro" id="IPR000111">
    <property type="entry name" value="Glyco_hydro_27/36_CS"/>
</dbReference>
<evidence type="ECO:0000256" key="3">
    <source>
        <dbReference type="ARBA" id="ARBA00022801"/>
    </source>
</evidence>
<dbReference type="InterPro" id="IPR017853">
    <property type="entry name" value="GH"/>
</dbReference>
<gene>
    <name evidence="7" type="ORF">GCM10022383_17230</name>
</gene>
<keyword evidence="4" id="KW-0326">Glycosidase</keyword>
<organism evidence="7 8">
    <name type="scientific">Microbacterium soli</name>
    <dbReference type="NCBI Taxonomy" id="446075"/>
    <lineage>
        <taxon>Bacteria</taxon>
        <taxon>Bacillati</taxon>
        <taxon>Actinomycetota</taxon>
        <taxon>Actinomycetes</taxon>
        <taxon>Micrococcales</taxon>
        <taxon>Microbacteriaceae</taxon>
        <taxon>Microbacterium</taxon>
    </lineage>
</organism>
<comment type="catalytic activity">
    <reaction evidence="1">
        <text>Hydrolysis of terminal, non-reducing alpha-D-galactose residues in alpha-D-galactosides, including galactose oligosaccharides, galactomannans and galactolipids.</text>
        <dbReference type="EC" id="3.2.1.22"/>
    </reaction>
</comment>
<dbReference type="PANTHER" id="PTHR43053">
    <property type="entry name" value="GLYCOSIDASE FAMILY 31"/>
    <property type="match status" value="1"/>
</dbReference>
<dbReference type="InterPro" id="IPR002252">
    <property type="entry name" value="Glyco_hydro_36"/>
</dbReference>
<evidence type="ECO:0000313" key="8">
    <source>
        <dbReference type="Proteomes" id="UP001501591"/>
    </source>
</evidence>
<name>A0ABP7N8C3_9MICO</name>
<keyword evidence="8" id="KW-1185">Reference proteome</keyword>
<dbReference type="Pfam" id="PF02065">
    <property type="entry name" value="Melibiase"/>
    <property type="match status" value="1"/>
</dbReference>
<evidence type="ECO:0000313" key="7">
    <source>
        <dbReference type="EMBL" id="GAA3939885.1"/>
    </source>
</evidence>
<proteinExistence type="predicted"/>
<dbReference type="InterPro" id="IPR038417">
    <property type="entry name" value="Alpga-gal_N_sf"/>
</dbReference>
<dbReference type="InterPro" id="IPR013785">
    <property type="entry name" value="Aldolase_TIM"/>
</dbReference>
<evidence type="ECO:0000256" key="1">
    <source>
        <dbReference type="ARBA" id="ARBA00001255"/>
    </source>
</evidence>
<dbReference type="PRINTS" id="PR00743">
    <property type="entry name" value="GLHYDRLASE36"/>
</dbReference>
<feature type="domain" description="Glycosyl hydrolase family 36 N-terminal" evidence="6">
    <location>
        <begin position="22"/>
        <end position="251"/>
    </location>
</feature>
<dbReference type="InterPro" id="IPR031704">
    <property type="entry name" value="Glyco_hydro_36_N"/>
</dbReference>